<keyword evidence="3" id="KW-1185">Reference proteome</keyword>
<dbReference type="PANTHER" id="PTHR35177:SF2">
    <property type="entry name" value="HYDROGENASE MATURATION FACTOR HYBG"/>
    <property type="match status" value="1"/>
</dbReference>
<reference evidence="2 3" key="1">
    <citation type="submission" date="2014-10" db="EMBL/GenBank/DDBJ databases">
        <title>Genome sequence of Ponticoccus sp. strain UMTAT08 isolated from clonal culture of toxic dinoflagellate Alexandrium tamiyavanichii.</title>
        <authorList>
            <person name="Gan H.Y."/>
            <person name="Muhd D.-D."/>
            <person name="Mohd Noor M.E."/>
            <person name="Yeong Y.S."/>
            <person name="Usup G."/>
        </authorList>
    </citation>
    <scope>NUCLEOTIDE SEQUENCE [LARGE SCALE GENOMIC DNA]</scope>
    <source>
        <strain evidence="2 3">UMTAT08</strain>
    </source>
</reference>
<dbReference type="Proteomes" id="UP000030960">
    <property type="component" value="Unassembled WGS sequence"/>
</dbReference>
<dbReference type="GO" id="GO:0051604">
    <property type="term" value="P:protein maturation"/>
    <property type="evidence" value="ECO:0007669"/>
    <property type="project" value="TreeGrafter"/>
</dbReference>
<proteinExistence type="inferred from homology"/>
<dbReference type="PANTHER" id="PTHR35177">
    <property type="entry name" value="HYDROGENASE MATURATION FACTOR HYBG"/>
    <property type="match status" value="1"/>
</dbReference>
<dbReference type="OrthoDB" id="9806017at2"/>
<evidence type="ECO:0000313" key="2">
    <source>
        <dbReference type="EMBL" id="KHQ50771.1"/>
    </source>
</evidence>
<protein>
    <submittedName>
        <fullName evidence="2">Hydrogenase assembly chaperone hypC/hupF</fullName>
    </submittedName>
</protein>
<gene>
    <name evidence="2" type="ORF">OA50_04695</name>
</gene>
<name>A0A0B3S267_9RHOB</name>
<dbReference type="PRINTS" id="PR00445">
    <property type="entry name" value="HUPFHYPC"/>
</dbReference>
<dbReference type="NCBIfam" id="TIGR00074">
    <property type="entry name" value="hypC_hupF"/>
    <property type="match status" value="1"/>
</dbReference>
<dbReference type="RefSeq" id="WP_043145619.1">
    <property type="nucleotide sequence ID" value="NZ_JAHVJH010000016.1"/>
</dbReference>
<accession>A0A0B3S267</accession>
<organism evidence="2 3">
    <name type="scientific">Mameliella alba</name>
    <dbReference type="NCBI Taxonomy" id="561184"/>
    <lineage>
        <taxon>Bacteria</taxon>
        <taxon>Pseudomonadati</taxon>
        <taxon>Pseudomonadota</taxon>
        <taxon>Alphaproteobacteria</taxon>
        <taxon>Rhodobacterales</taxon>
        <taxon>Roseobacteraceae</taxon>
        <taxon>Mameliella</taxon>
    </lineage>
</organism>
<sequence length="106" mass="10691">MCVGLPLCIRSVDGIAATATNGPETELIDLSLTPEAGPGDWVLTFLGAAREIISPDEAQKITAALDGLRAVMQGGGPGEAFADLEAAGPQLPPHLQAALDAGRTTG</sequence>
<dbReference type="Gene3D" id="2.30.30.140">
    <property type="match status" value="1"/>
</dbReference>
<dbReference type="Pfam" id="PF01455">
    <property type="entry name" value="HupF_HypC"/>
    <property type="match status" value="1"/>
</dbReference>
<evidence type="ECO:0000256" key="1">
    <source>
        <dbReference type="ARBA" id="ARBA00006018"/>
    </source>
</evidence>
<evidence type="ECO:0000313" key="3">
    <source>
        <dbReference type="Proteomes" id="UP000030960"/>
    </source>
</evidence>
<dbReference type="GO" id="GO:0005506">
    <property type="term" value="F:iron ion binding"/>
    <property type="evidence" value="ECO:0007669"/>
    <property type="project" value="TreeGrafter"/>
</dbReference>
<dbReference type="AlphaFoldDB" id="A0A0B3S267"/>
<dbReference type="InterPro" id="IPR001109">
    <property type="entry name" value="Hydrogenase_HupF/HypC"/>
</dbReference>
<dbReference type="STRING" id="561184.SAMN05216376_11161"/>
<dbReference type="SUPFAM" id="SSF159127">
    <property type="entry name" value="HupF/HypC-like"/>
    <property type="match status" value="1"/>
</dbReference>
<accession>A0A225QF84</accession>
<dbReference type="GO" id="GO:1902670">
    <property type="term" value="F:carbon dioxide binding"/>
    <property type="evidence" value="ECO:0007669"/>
    <property type="project" value="TreeGrafter"/>
</dbReference>
<dbReference type="EMBL" id="JSUQ01000022">
    <property type="protein sequence ID" value="KHQ50771.1"/>
    <property type="molecule type" value="Genomic_DNA"/>
</dbReference>
<comment type="caution">
    <text evidence="2">The sequence shown here is derived from an EMBL/GenBank/DDBJ whole genome shotgun (WGS) entry which is preliminary data.</text>
</comment>
<comment type="similarity">
    <text evidence="1">Belongs to the HupF/HypC family.</text>
</comment>